<dbReference type="RefSeq" id="XP_033657675.1">
    <property type="nucleotide sequence ID" value="XM_033799545.1"/>
</dbReference>
<feature type="signal peptide" evidence="1">
    <location>
        <begin position="1"/>
        <end position="19"/>
    </location>
</feature>
<feature type="chain" id="PRO_5025521887" evidence="1">
    <location>
        <begin position="20"/>
        <end position="131"/>
    </location>
</feature>
<sequence>MQTKTVLASLLFAAIGTQAAPSVHARQADSIPLNIYEGDGCNRGPPITTANVPTDGSCFAFSPILSSQTDSARIDAAGSLPAGCTLTIFNTNNCSPNGNNVPIRSTGNCATFGAGNPLDPFIRAARVSGTC</sequence>
<dbReference type="AlphaFoldDB" id="A0A6A6JUS5"/>
<protein>
    <submittedName>
        <fullName evidence="2">Uncharacterized protein</fullName>
    </submittedName>
</protein>
<organism evidence="2 3">
    <name type="scientific">Westerdykella ornata</name>
    <dbReference type="NCBI Taxonomy" id="318751"/>
    <lineage>
        <taxon>Eukaryota</taxon>
        <taxon>Fungi</taxon>
        <taxon>Dikarya</taxon>
        <taxon>Ascomycota</taxon>
        <taxon>Pezizomycotina</taxon>
        <taxon>Dothideomycetes</taxon>
        <taxon>Pleosporomycetidae</taxon>
        <taxon>Pleosporales</taxon>
        <taxon>Sporormiaceae</taxon>
        <taxon>Westerdykella</taxon>
    </lineage>
</organism>
<gene>
    <name evidence="2" type="ORF">EI97DRAFT_439202</name>
</gene>
<accession>A0A6A6JUS5</accession>
<evidence type="ECO:0000313" key="2">
    <source>
        <dbReference type="EMBL" id="KAF2280137.1"/>
    </source>
</evidence>
<name>A0A6A6JUS5_WESOR</name>
<keyword evidence="3" id="KW-1185">Reference proteome</keyword>
<evidence type="ECO:0000313" key="3">
    <source>
        <dbReference type="Proteomes" id="UP000800097"/>
    </source>
</evidence>
<dbReference type="GeneID" id="54552720"/>
<reference evidence="2" key="1">
    <citation type="journal article" date="2020" name="Stud. Mycol.">
        <title>101 Dothideomycetes genomes: a test case for predicting lifestyles and emergence of pathogens.</title>
        <authorList>
            <person name="Haridas S."/>
            <person name="Albert R."/>
            <person name="Binder M."/>
            <person name="Bloem J."/>
            <person name="Labutti K."/>
            <person name="Salamov A."/>
            <person name="Andreopoulos B."/>
            <person name="Baker S."/>
            <person name="Barry K."/>
            <person name="Bills G."/>
            <person name="Bluhm B."/>
            <person name="Cannon C."/>
            <person name="Castanera R."/>
            <person name="Culley D."/>
            <person name="Daum C."/>
            <person name="Ezra D."/>
            <person name="Gonzalez J."/>
            <person name="Henrissat B."/>
            <person name="Kuo A."/>
            <person name="Liang C."/>
            <person name="Lipzen A."/>
            <person name="Lutzoni F."/>
            <person name="Magnuson J."/>
            <person name="Mondo S."/>
            <person name="Nolan M."/>
            <person name="Ohm R."/>
            <person name="Pangilinan J."/>
            <person name="Park H.-J."/>
            <person name="Ramirez L."/>
            <person name="Alfaro M."/>
            <person name="Sun H."/>
            <person name="Tritt A."/>
            <person name="Yoshinaga Y."/>
            <person name="Zwiers L.-H."/>
            <person name="Turgeon B."/>
            <person name="Goodwin S."/>
            <person name="Spatafora J."/>
            <person name="Crous P."/>
            <person name="Grigoriev I."/>
        </authorList>
    </citation>
    <scope>NUCLEOTIDE SEQUENCE</scope>
    <source>
        <strain evidence="2">CBS 379.55</strain>
    </source>
</reference>
<dbReference type="OrthoDB" id="3745536at2759"/>
<evidence type="ECO:0000256" key="1">
    <source>
        <dbReference type="SAM" id="SignalP"/>
    </source>
</evidence>
<dbReference type="EMBL" id="ML986485">
    <property type="protein sequence ID" value="KAF2280137.1"/>
    <property type="molecule type" value="Genomic_DNA"/>
</dbReference>
<proteinExistence type="predicted"/>
<keyword evidence="1" id="KW-0732">Signal</keyword>
<dbReference type="Proteomes" id="UP000800097">
    <property type="component" value="Unassembled WGS sequence"/>
</dbReference>